<keyword evidence="6 7" id="KW-0961">Cell wall biogenesis/degradation</keyword>
<dbReference type="GO" id="GO:0071972">
    <property type="term" value="F:peptidoglycan L,D-transpeptidase activity"/>
    <property type="evidence" value="ECO:0007669"/>
    <property type="project" value="TreeGrafter"/>
</dbReference>
<dbReference type="CDD" id="cd16913">
    <property type="entry name" value="YkuD_like"/>
    <property type="match status" value="1"/>
</dbReference>
<dbReference type="AlphaFoldDB" id="A0A2A4HZW5"/>
<dbReference type="InterPro" id="IPR005490">
    <property type="entry name" value="LD_TPept_cat_dom"/>
</dbReference>
<name>A0A2A4HZW5_9SPHN</name>
<protein>
    <recommendedName>
        <fullName evidence="9">L,D-TPase catalytic domain-containing protein</fullName>
    </recommendedName>
</protein>
<evidence type="ECO:0000256" key="6">
    <source>
        <dbReference type="ARBA" id="ARBA00023316"/>
    </source>
</evidence>
<dbReference type="GO" id="GO:0005576">
    <property type="term" value="C:extracellular region"/>
    <property type="evidence" value="ECO:0007669"/>
    <property type="project" value="TreeGrafter"/>
</dbReference>
<dbReference type="InterPro" id="IPR038063">
    <property type="entry name" value="Transpep_catalytic_dom"/>
</dbReference>
<dbReference type="Proteomes" id="UP000218784">
    <property type="component" value="Unassembled WGS sequence"/>
</dbReference>
<dbReference type="PANTHER" id="PTHR30582">
    <property type="entry name" value="L,D-TRANSPEPTIDASE"/>
    <property type="match status" value="1"/>
</dbReference>
<feature type="active site" description="Proton donor/acceptor" evidence="7">
    <location>
        <position position="132"/>
    </location>
</feature>
<comment type="pathway">
    <text evidence="1 7">Cell wall biogenesis; peptidoglycan biosynthesis.</text>
</comment>
<keyword evidence="5 7" id="KW-0573">Peptidoglycan synthesis</keyword>
<dbReference type="SUPFAM" id="SSF141523">
    <property type="entry name" value="L,D-transpeptidase catalytic domain-like"/>
    <property type="match status" value="1"/>
</dbReference>
<evidence type="ECO:0000256" key="5">
    <source>
        <dbReference type="ARBA" id="ARBA00022984"/>
    </source>
</evidence>
<accession>A0A2A4HZW5</accession>
<sequence>MSRALRCLFAVFLLLAPAAGLAAPRRGEPAPDVHTVLDVGQPLGPGDYVWDTDEVPAGPTRIVVDLAKRRLYVYRAGVEIGRSYIVIGPPEQPTPTGRFPILQKHADHYSSTYGGAPMPYMLRLTWGGVAIHGSAVEEDWVTHGCIGVPTPFARILYAHAKVGDQVIVTRNWLPAAYP</sequence>
<dbReference type="Pfam" id="PF03734">
    <property type="entry name" value="YkuD"/>
    <property type="match status" value="1"/>
</dbReference>
<comment type="similarity">
    <text evidence="2">Belongs to the YkuD family.</text>
</comment>
<dbReference type="GO" id="GO:0008360">
    <property type="term" value="P:regulation of cell shape"/>
    <property type="evidence" value="ECO:0007669"/>
    <property type="project" value="UniProtKB-UniRule"/>
</dbReference>
<dbReference type="InterPro" id="IPR050979">
    <property type="entry name" value="LD-transpeptidase"/>
</dbReference>
<organism evidence="10 11">
    <name type="scientific">Sphingomonas ginsenosidimutans</name>
    <dbReference type="NCBI Taxonomy" id="862134"/>
    <lineage>
        <taxon>Bacteria</taxon>
        <taxon>Pseudomonadati</taxon>
        <taxon>Pseudomonadota</taxon>
        <taxon>Alphaproteobacteria</taxon>
        <taxon>Sphingomonadales</taxon>
        <taxon>Sphingomonadaceae</taxon>
        <taxon>Sphingomonas</taxon>
    </lineage>
</organism>
<reference evidence="10 11" key="1">
    <citation type="submission" date="2017-09" db="EMBL/GenBank/DDBJ databases">
        <title>Sphingomonas ginsenosidimutans KACC 14949, whole genome shotgun sequence.</title>
        <authorList>
            <person name="Feng G."/>
            <person name="Zhu H."/>
        </authorList>
    </citation>
    <scope>NUCLEOTIDE SEQUENCE [LARGE SCALE GENOMIC DNA]</scope>
    <source>
        <strain evidence="10 11">KACC 14949</strain>
    </source>
</reference>
<evidence type="ECO:0000313" key="11">
    <source>
        <dbReference type="Proteomes" id="UP000218784"/>
    </source>
</evidence>
<feature type="active site" description="Nucleophile" evidence="7">
    <location>
        <position position="145"/>
    </location>
</feature>
<dbReference type="RefSeq" id="WP_082740716.1">
    <property type="nucleotide sequence ID" value="NZ_JAIEOT010000113.1"/>
</dbReference>
<proteinExistence type="inferred from homology"/>
<evidence type="ECO:0000256" key="4">
    <source>
        <dbReference type="ARBA" id="ARBA00022960"/>
    </source>
</evidence>
<comment type="caution">
    <text evidence="10">The sequence shown here is derived from an EMBL/GenBank/DDBJ whole genome shotgun (WGS) entry which is preliminary data.</text>
</comment>
<evidence type="ECO:0000256" key="8">
    <source>
        <dbReference type="SAM" id="SignalP"/>
    </source>
</evidence>
<dbReference type="EMBL" id="NWVD01000003">
    <property type="protein sequence ID" value="PCG09225.1"/>
    <property type="molecule type" value="Genomic_DNA"/>
</dbReference>
<dbReference type="Gene3D" id="2.40.440.10">
    <property type="entry name" value="L,D-transpeptidase catalytic domain-like"/>
    <property type="match status" value="1"/>
</dbReference>
<evidence type="ECO:0000256" key="2">
    <source>
        <dbReference type="ARBA" id="ARBA00005992"/>
    </source>
</evidence>
<feature type="chain" id="PRO_5011974770" description="L,D-TPase catalytic domain-containing protein" evidence="8">
    <location>
        <begin position="23"/>
        <end position="178"/>
    </location>
</feature>
<evidence type="ECO:0000259" key="9">
    <source>
        <dbReference type="PROSITE" id="PS52029"/>
    </source>
</evidence>
<keyword evidence="4 7" id="KW-0133">Cell shape</keyword>
<evidence type="ECO:0000256" key="7">
    <source>
        <dbReference type="PROSITE-ProRule" id="PRU01373"/>
    </source>
</evidence>
<feature type="signal peptide" evidence="8">
    <location>
        <begin position="1"/>
        <end position="22"/>
    </location>
</feature>
<dbReference type="PROSITE" id="PS52029">
    <property type="entry name" value="LD_TPASE"/>
    <property type="match status" value="1"/>
</dbReference>
<evidence type="ECO:0000313" key="10">
    <source>
        <dbReference type="EMBL" id="PCG09225.1"/>
    </source>
</evidence>
<feature type="domain" description="L,D-TPase catalytic" evidence="9">
    <location>
        <begin position="60"/>
        <end position="169"/>
    </location>
</feature>
<evidence type="ECO:0000256" key="3">
    <source>
        <dbReference type="ARBA" id="ARBA00022679"/>
    </source>
</evidence>
<evidence type="ECO:0000256" key="1">
    <source>
        <dbReference type="ARBA" id="ARBA00004752"/>
    </source>
</evidence>
<gene>
    <name evidence="10" type="ORF">COA17_10160</name>
</gene>
<keyword evidence="8" id="KW-0732">Signal</keyword>
<dbReference type="GO" id="GO:0016740">
    <property type="term" value="F:transferase activity"/>
    <property type="evidence" value="ECO:0007669"/>
    <property type="project" value="UniProtKB-KW"/>
</dbReference>
<dbReference type="PANTHER" id="PTHR30582:SF2">
    <property type="entry name" value="L,D-TRANSPEPTIDASE YCIB-RELATED"/>
    <property type="match status" value="1"/>
</dbReference>
<dbReference type="UniPathway" id="UPA00219"/>
<dbReference type="GO" id="GO:0018104">
    <property type="term" value="P:peptidoglycan-protein cross-linking"/>
    <property type="evidence" value="ECO:0007669"/>
    <property type="project" value="TreeGrafter"/>
</dbReference>
<keyword evidence="3" id="KW-0808">Transferase</keyword>
<dbReference type="GO" id="GO:0071555">
    <property type="term" value="P:cell wall organization"/>
    <property type="evidence" value="ECO:0007669"/>
    <property type="project" value="UniProtKB-UniRule"/>
</dbReference>
<keyword evidence="11" id="KW-1185">Reference proteome</keyword>